<dbReference type="Proteomes" id="UP000092741">
    <property type="component" value="Chromosome 1"/>
</dbReference>
<accession>A0AAN0Y2V8</accession>
<protein>
    <submittedName>
        <fullName evidence="4">Diguanylate cyclase</fullName>
    </submittedName>
</protein>
<reference evidence="4 5" key="1">
    <citation type="submission" date="2016-07" db="EMBL/GenBank/DDBJ databases">
        <title>Developing Vibrio natriegens as a novel, fast-growing host for biotechnology.</title>
        <authorList>
            <person name="Weinstock M.T."/>
            <person name="Hesek E.D."/>
            <person name="Wilson C.M."/>
            <person name="Gibson D.G."/>
        </authorList>
    </citation>
    <scope>NUCLEOTIDE SEQUENCE [LARGE SCALE GENOMIC DNA]</scope>
    <source>
        <strain evidence="4 5">ATCC 14048</strain>
    </source>
</reference>
<dbReference type="SUPFAM" id="SSF141868">
    <property type="entry name" value="EAL domain-like"/>
    <property type="match status" value="1"/>
</dbReference>
<dbReference type="GO" id="GO:0071111">
    <property type="term" value="F:cyclic-guanylate-specific phosphodiesterase activity"/>
    <property type="evidence" value="ECO:0007669"/>
    <property type="project" value="InterPro"/>
</dbReference>
<gene>
    <name evidence="4" type="ORF">BA890_07945</name>
</gene>
<dbReference type="InterPro" id="IPR029787">
    <property type="entry name" value="Nucleotide_cyclase"/>
</dbReference>
<feature type="transmembrane region" description="Helical" evidence="1">
    <location>
        <begin position="126"/>
        <end position="143"/>
    </location>
</feature>
<evidence type="ECO:0000313" key="5">
    <source>
        <dbReference type="Proteomes" id="UP000092741"/>
    </source>
</evidence>
<dbReference type="InterPro" id="IPR043128">
    <property type="entry name" value="Rev_trsase/Diguanyl_cyclase"/>
</dbReference>
<sequence>MNKRSHLLVFSSNIVTLLAINVCIASILVMTNVYGPHATNEKIYWLLLIYVITGVRYWVHYGISNDNQYKLDFHFIGVTVSAIAWAAYPYIFHQTMTLEEVMFTLVIFCGMSGGSVTLLSVDRRSALVYVAITIFPYSFILLTGNDVTLRNFGVMGIVYGIALCLTAIRSANFVYASIDNQTKIESLVSSLENEVDSRTSRILTLERRDMLSGLYNRNNFAPAIAIKRINKNNPALLNSFIHVDIENLHLINDNYGHEYGDFIISEVGEILLNNDKLHGSISARYGSDEFIIHTYVFSKVELEQFINNLKKQITVYFQSGSIRVKPDYHIGYYICDDSVPINTAIRNAYLAVSHGKRNNLRVSCFGKNIQENYERKEYLCEAIKKAINDNSFYMQYQPIASVRDDKIHSFEALVRWDLKGQRVSPDEFIKVAEEYGLIIDLGRLVLKMAIEALAAVNKMHPYISISINVSVIQFEDETFLDSLKLFISQYSVNPNNVHLEITETAMITNIEKLTQSILSAKEIGVMISVDDFGTGFSSISVLRNLKIDYIKIDKSYIDNICLHEKEQSIVSAVTKMAHTIGTKVIAEGIESQEQLNSIAQNDIDFYQGYLYSKPVSYQEMLSYCQDPRKQASESFLSWTSSPYTS</sequence>
<dbReference type="PANTHER" id="PTHR33121">
    <property type="entry name" value="CYCLIC DI-GMP PHOSPHODIESTERASE PDEF"/>
    <property type="match status" value="1"/>
</dbReference>
<dbReference type="Pfam" id="PF00563">
    <property type="entry name" value="EAL"/>
    <property type="match status" value="1"/>
</dbReference>
<dbReference type="CDD" id="cd01949">
    <property type="entry name" value="GGDEF"/>
    <property type="match status" value="1"/>
</dbReference>
<dbReference type="SMART" id="SM00267">
    <property type="entry name" value="GGDEF"/>
    <property type="match status" value="1"/>
</dbReference>
<feature type="transmembrane region" description="Helical" evidence="1">
    <location>
        <begin position="71"/>
        <end position="91"/>
    </location>
</feature>
<organism evidence="4 5">
    <name type="scientific">Vibrio natriegens NBRC 15636 = ATCC 14048 = DSM 759</name>
    <dbReference type="NCBI Taxonomy" id="1219067"/>
    <lineage>
        <taxon>Bacteria</taxon>
        <taxon>Pseudomonadati</taxon>
        <taxon>Pseudomonadota</taxon>
        <taxon>Gammaproteobacteria</taxon>
        <taxon>Vibrionales</taxon>
        <taxon>Vibrionaceae</taxon>
        <taxon>Vibrio</taxon>
    </lineage>
</organism>
<name>A0AAN0Y2V8_VIBNA</name>
<dbReference type="EMBL" id="CP016345">
    <property type="protein sequence ID" value="ANQ12699.1"/>
    <property type="molecule type" value="Genomic_DNA"/>
</dbReference>
<dbReference type="SMART" id="SM00052">
    <property type="entry name" value="EAL"/>
    <property type="match status" value="1"/>
</dbReference>
<dbReference type="KEGG" id="vna:PN96_05395"/>
<dbReference type="Pfam" id="PF00990">
    <property type="entry name" value="GGDEF"/>
    <property type="match status" value="1"/>
</dbReference>
<dbReference type="PROSITE" id="PS50887">
    <property type="entry name" value="GGDEF"/>
    <property type="match status" value="1"/>
</dbReference>
<evidence type="ECO:0000256" key="1">
    <source>
        <dbReference type="SAM" id="Phobius"/>
    </source>
</evidence>
<dbReference type="InterPro" id="IPR001633">
    <property type="entry name" value="EAL_dom"/>
</dbReference>
<dbReference type="PROSITE" id="PS50883">
    <property type="entry name" value="EAL"/>
    <property type="match status" value="1"/>
</dbReference>
<dbReference type="SMR" id="A0AAN0Y2V8"/>
<dbReference type="InterPro" id="IPR050706">
    <property type="entry name" value="Cyclic-di-GMP_PDE-like"/>
</dbReference>
<dbReference type="RefSeq" id="WP_020336331.1">
    <property type="nucleotide sequence ID" value="NZ_ATFJ01000044.1"/>
</dbReference>
<feature type="transmembrane region" description="Helical" evidence="1">
    <location>
        <begin position="43"/>
        <end position="59"/>
    </location>
</feature>
<keyword evidence="1" id="KW-1133">Transmembrane helix</keyword>
<feature type="domain" description="GGDEF" evidence="3">
    <location>
        <begin position="236"/>
        <end position="375"/>
    </location>
</feature>
<dbReference type="SUPFAM" id="SSF55073">
    <property type="entry name" value="Nucleotide cyclase"/>
    <property type="match status" value="1"/>
</dbReference>
<evidence type="ECO:0000313" key="4">
    <source>
        <dbReference type="EMBL" id="ANQ12699.1"/>
    </source>
</evidence>
<dbReference type="InterPro" id="IPR035919">
    <property type="entry name" value="EAL_sf"/>
</dbReference>
<evidence type="ECO:0000259" key="3">
    <source>
        <dbReference type="PROSITE" id="PS50887"/>
    </source>
</evidence>
<keyword evidence="5" id="KW-1185">Reference proteome</keyword>
<feature type="domain" description="EAL" evidence="2">
    <location>
        <begin position="376"/>
        <end position="628"/>
    </location>
</feature>
<keyword evidence="1" id="KW-0472">Membrane</keyword>
<dbReference type="Gene3D" id="3.30.70.270">
    <property type="match status" value="1"/>
</dbReference>
<keyword evidence="1" id="KW-0812">Transmembrane</keyword>
<dbReference type="AlphaFoldDB" id="A0AAN0Y2V8"/>
<dbReference type="InterPro" id="IPR000160">
    <property type="entry name" value="GGDEF_dom"/>
</dbReference>
<dbReference type="Gene3D" id="3.20.20.450">
    <property type="entry name" value="EAL domain"/>
    <property type="match status" value="1"/>
</dbReference>
<dbReference type="GeneID" id="70912218"/>
<dbReference type="NCBIfam" id="TIGR00254">
    <property type="entry name" value="GGDEF"/>
    <property type="match status" value="1"/>
</dbReference>
<evidence type="ECO:0000259" key="2">
    <source>
        <dbReference type="PROSITE" id="PS50883"/>
    </source>
</evidence>
<dbReference type="CDD" id="cd01948">
    <property type="entry name" value="EAL"/>
    <property type="match status" value="1"/>
</dbReference>
<proteinExistence type="predicted"/>
<feature type="transmembrane region" description="Helical" evidence="1">
    <location>
        <begin position="7"/>
        <end position="31"/>
    </location>
</feature>
<feature type="transmembrane region" description="Helical" evidence="1">
    <location>
        <begin position="103"/>
        <end position="121"/>
    </location>
</feature>
<dbReference type="PANTHER" id="PTHR33121:SF79">
    <property type="entry name" value="CYCLIC DI-GMP PHOSPHODIESTERASE PDED-RELATED"/>
    <property type="match status" value="1"/>
</dbReference>